<comment type="caution">
    <text evidence="1">The sequence shown here is derived from an EMBL/GenBank/DDBJ whole genome shotgun (WGS) entry which is preliminary data.</text>
</comment>
<name>A0A7W7QV91_9ACTN</name>
<keyword evidence="2" id="KW-1185">Reference proteome</keyword>
<gene>
    <name evidence="1" type="ORF">FHS44_007464</name>
</gene>
<sequence>MGEEARTVFVLLRGRQPVAELEVTGDDFPHTYCEIRPLPGFEEIRPILVTAWESAMNNGPIWPILRMKMLRLRLRPSYGGPLIKHVVLILDGDRATLRYRYGRVSLRRFQRWRNRKPRRG</sequence>
<proteinExistence type="predicted"/>
<evidence type="ECO:0000313" key="2">
    <source>
        <dbReference type="Proteomes" id="UP000552644"/>
    </source>
</evidence>
<reference evidence="1 2" key="1">
    <citation type="submission" date="2020-08" db="EMBL/GenBank/DDBJ databases">
        <title>Genomic Encyclopedia of Type Strains, Phase III (KMG-III): the genomes of soil and plant-associated and newly described type strains.</title>
        <authorList>
            <person name="Whitman W."/>
        </authorList>
    </citation>
    <scope>NUCLEOTIDE SEQUENCE [LARGE SCALE GENOMIC DNA]</scope>
    <source>
        <strain evidence="1 2">CECT 8840</strain>
    </source>
</reference>
<dbReference type="AlphaFoldDB" id="A0A7W7QV91"/>
<accession>A0A7W7QV91</accession>
<dbReference type="Proteomes" id="UP000552644">
    <property type="component" value="Unassembled WGS sequence"/>
</dbReference>
<organism evidence="1 2">
    <name type="scientific">Streptosporangium saharense</name>
    <dbReference type="NCBI Taxonomy" id="1706840"/>
    <lineage>
        <taxon>Bacteria</taxon>
        <taxon>Bacillati</taxon>
        <taxon>Actinomycetota</taxon>
        <taxon>Actinomycetes</taxon>
        <taxon>Streptosporangiales</taxon>
        <taxon>Streptosporangiaceae</taxon>
        <taxon>Streptosporangium</taxon>
    </lineage>
</organism>
<evidence type="ECO:0000313" key="1">
    <source>
        <dbReference type="EMBL" id="MBB4920315.1"/>
    </source>
</evidence>
<dbReference type="RefSeq" id="WP_184724296.1">
    <property type="nucleotide sequence ID" value="NZ_JACHJP010000013.1"/>
</dbReference>
<protein>
    <submittedName>
        <fullName evidence="1">Uncharacterized protein</fullName>
    </submittedName>
</protein>
<dbReference type="EMBL" id="JACHJP010000013">
    <property type="protein sequence ID" value="MBB4920315.1"/>
    <property type="molecule type" value="Genomic_DNA"/>
</dbReference>